<organism evidence="1 2">
    <name type="scientific">Acidomonas methanolica NBRC 104435</name>
    <dbReference type="NCBI Taxonomy" id="1231351"/>
    <lineage>
        <taxon>Bacteria</taxon>
        <taxon>Pseudomonadati</taxon>
        <taxon>Pseudomonadota</taxon>
        <taxon>Alphaproteobacteria</taxon>
        <taxon>Acetobacterales</taxon>
        <taxon>Acetobacteraceae</taxon>
        <taxon>Acidomonas</taxon>
    </lineage>
</organism>
<gene>
    <name evidence="1" type="ORF">Amme_053_002</name>
</gene>
<evidence type="ECO:0000313" key="1">
    <source>
        <dbReference type="EMBL" id="GAJ29195.1"/>
    </source>
</evidence>
<comment type="caution">
    <text evidence="1">The sequence shown here is derived from an EMBL/GenBank/DDBJ whole genome shotgun (WGS) entry which is preliminary data.</text>
</comment>
<accession>A0A023D650</accession>
<name>A0A023D650_ACIMT</name>
<dbReference type="RefSeq" id="WP_164468402.1">
    <property type="nucleotide sequence ID" value="NZ_BAND01000053.1"/>
</dbReference>
<evidence type="ECO:0000313" key="2">
    <source>
        <dbReference type="Proteomes" id="UP000019760"/>
    </source>
</evidence>
<sequence>MFGEVLYLLRHGVPWEVVRGWSRVRRMAACVAIAEQLGAVFDWEAMRYRDG</sequence>
<reference evidence="2" key="1">
    <citation type="journal article" date="2014" name="FEMS Microbiol. Lett.">
        <title>Draft Genomic DNA Sequence of the Facultatively Methylotrophic Bacterium Acidomonas methanolica type strain MB58.</title>
        <authorList>
            <person name="Higashiura N."/>
            <person name="Hadano H."/>
            <person name="Hirakawa H."/>
            <person name="Matsutani M."/>
            <person name="Takabe S."/>
            <person name="Matsushita K."/>
            <person name="Azuma Y."/>
        </authorList>
    </citation>
    <scope>NUCLEOTIDE SEQUENCE [LARGE SCALE GENOMIC DNA]</scope>
    <source>
        <strain evidence="2">MB58</strain>
    </source>
</reference>
<dbReference type="Proteomes" id="UP000019760">
    <property type="component" value="Unassembled WGS sequence"/>
</dbReference>
<keyword evidence="2" id="KW-1185">Reference proteome</keyword>
<dbReference type="AlphaFoldDB" id="A0A023D650"/>
<dbReference type="EMBL" id="BAND01000053">
    <property type="protein sequence ID" value="GAJ29195.1"/>
    <property type="molecule type" value="Genomic_DNA"/>
</dbReference>
<protein>
    <submittedName>
        <fullName evidence="1">Uncharacterized protein</fullName>
    </submittedName>
</protein>
<proteinExistence type="predicted"/>
<reference evidence="1 2" key="2">
    <citation type="journal article" date="2014" name="FEMS Microbiol. Lett.">
        <title>Draft genomic DNA sequence of the facultatively methylotrophic bacterium Acidomonas methanolica type strain MB58.</title>
        <authorList>
            <person name="Higashiura N."/>
            <person name="Hadano H."/>
            <person name="Hirakawa H."/>
            <person name="Matsutani M."/>
            <person name="Takabe S."/>
            <person name="Matsushita K."/>
            <person name="Azuma Y."/>
        </authorList>
    </citation>
    <scope>NUCLEOTIDE SEQUENCE [LARGE SCALE GENOMIC DNA]</scope>
    <source>
        <strain evidence="1 2">MB58</strain>
    </source>
</reference>